<accession>A0A2N3PNM2</accession>
<comment type="caution">
    <text evidence="1">The sequence shown here is derived from an EMBL/GenBank/DDBJ whole genome shotgun (WGS) entry which is preliminary data.</text>
</comment>
<protein>
    <submittedName>
        <fullName evidence="1">Uncharacterized protein</fullName>
    </submittedName>
</protein>
<sequence>MSEAESVELREFRDIVDACIDIVVLVQGRTVHARDFWAYVAIPPGRYGDFKAAEASGQYRLNDWGRILRHGAGRRPPAQVHEEMARIYGANSAFEEDLDAILAD</sequence>
<reference evidence="2" key="1">
    <citation type="submission" date="2017-12" db="EMBL/GenBank/DDBJ databases">
        <title>Draft genome sequence of Telmatospirillum siberiense 26-4b1T, an acidotolerant peatland alphaproteobacterium potentially involved in sulfur cycling.</title>
        <authorList>
            <person name="Hausmann B."/>
            <person name="Pjevac P."/>
            <person name="Schreck K."/>
            <person name="Herbold C.W."/>
            <person name="Daims H."/>
            <person name="Wagner M."/>
            <person name="Pester M."/>
            <person name="Loy A."/>
        </authorList>
    </citation>
    <scope>NUCLEOTIDE SEQUENCE [LARGE SCALE GENOMIC DNA]</scope>
    <source>
        <strain evidence="2">26-4b1</strain>
    </source>
</reference>
<gene>
    <name evidence="1" type="ORF">CWS72_24130</name>
</gene>
<keyword evidence="2" id="KW-1185">Reference proteome</keyword>
<proteinExistence type="predicted"/>
<dbReference type="RefSeq" id="WP_101253218.1">
    <property type="nucleotide sequence ID" value="NZ_PIUM01000040.1"/>
</dbReference>
<dbReference type="EMBL" id="PIUM01000040">
    <property type="protein sequence ID" value="PKU21996.1"/>
    <property type="molecule type" value="Genomic_DNA"/>
</dbReference>
<name>A0A2N3PNM2_9PROT</name>
<dbReference type="Proteomes" id="UP000233293">
    <property type="component" value="Unassembled WGS sequence"/>
</dbReference>
<evidence type="ECO:0000313" key="1">
    <source>
        <dbReference type="EMBL" id="PKU21996.1"/>
    </source>
</evidence>
<evidence type="ECO:0000313" key="2">
    <source>
        <dbReference type="Proteomes" id="UP000233293"/>
    </source>
</evidence>
<dbReference type="AlphaFoldDB" id="A0A2N3PNM2"/>
<organism evidence="1 2">
    <name type="scientific">Telmatospirillum siberiense</name>
    <dbReference type="NCBI Taxonomy" id="382514"/>
    <lineage>
        <taxon>Bacteria</taxon>
        <taxon>Pseudomonadati</taxon>
        <taxon>Pseudomonadota</taxon>
        <taxon>Alphaproteobacteria</taxon>
        <taxon>Rhodospirillales</taxon>
        <taxon>Rhodospirillaceae</taxon>
        <taxon>Telmatospirillum</taxon>
    </lineage>
</organism>